<dbReference type="Proteomes" id="UP000499080">
    <property type="component" value="Unassembled WGS sequence"/>
</dbReference>
<accession>A0A4Y2E7E4</accession>
<dbReference type="AlphaFoldDB" id="A0A4Y2E7E4"/>
<evidence type="ECO:0000313" key="1">
    <source>
        <dbReference type="EMBL" id="GBM23715.1"/>
    </source>
</evidence>
<organism evidence="1 2">
    <name type="scientific">Araneus ventricosus</name>
    <name type="common">Orbweaver spider</name>
    <name type="synonym">Epeira ventricosa</name>
    <dbReference type="NCBI Taxonomy" id="182803"/>
    <lineage>
        <taxon>Eukaryota</taxon>
        <taxon>Metazoa</taxon>
        <taxon>Ecdysozoa</taxon>
        <taxon>Arthropoda</taxon>
        <taxon>Chelicerata</taxon>
        <taxon>Arachnida</taxon>
        <taxon>Araneae</taxon>
        <taxon>Araneomorphae</taxon>
        <taxon>Entelegynae</taxon>
        <taxon>Araneoidea</taxon>
        <taxon>Araneidae</taxon>
        <taxon>Araneus</taxon>
    </lineage>
</organism>
<comment type="caution">
    <text evidence="1">The sequence shown here is derived from an EMBL/GenBank/DDBJ whole genome shotgun (WGS) entry which is preliminary data.</text>
</comment>
<dbReference type="EMBL" id="BGPR01000502">
    <property type="protein sequence ID" value="GBM23715.1"/>
    <property type="molecule type" value="Genomic_DNA"/>
</dbReference>
<protein>
    <submittedName>
        <fullName evidence="1">Uncharacterized protein</fullName>
    </submittedName>
</protein>
<reference evidence="1 2" key="1">
    <citation type="journal article" date="2019" name="Sci. Rep.">
        <title>Orb-weaving spider Araneus ventricosus genome elucidates the spidroin gene catalogue.</title>
        <authorList>
            <person name="Kono N."/>
            <person name="Nakamura H."/>
            <person name="Ohtoshi R."/>
            <person name="Moran D.A.P."/>
            <person name="Shinohara A."/>
            <person name="Yoshida Y."/>
            <person name="Fujiwara M."/>
            <person name="Mori M."/>
            <person name="Tomita M."/>
            <person name="Arakawa K."/>
        </authorList>
    </citation>
    <scope>NUCLEOTIDE SEQUENCE [LARGE SCALE GENOMIC DNA]</scope>
</reference>
<name>A0A4Y2E7E4_ARAVE</name>
<sequence>MLMIPKDNRAISRSMSLYTKIKINRGLFAKARSENLTPVDDRGYVYLICTFIKCMDDLVSNAKVYLGMDSLKSR</sequence>
<proteinExistence type="predicted"/>
<keyword evidence="2" id="KW-1185">Reference proteome</keyword>
<gene>
    <name evidence="1" type="ORF">AVEN_257628_1</name>
</gene>
<evidence type="ECO:0000313" key="2">
    <source>
        <dbReference type="Proteomes" id="UP000499080"/>
    </source>
</evidence>